<dbReference type="EMBL" id="DAAURF010000002">
    <property type="protein sequence ID" value="HAF2588005.1"/>
    <property type="molecule type" value="Genomic_DNA"/>
</dbReference>
<keyword evidence="1" id="KW-1133">Transmembrane helix</keyword>
<name>A0A744GUT3_SALER</name>
<sequence length="228" mass="26655">MEKIKLKILVLCIIAIIPLAPYLFVFHNGFSHLSDDWGNFGSYMSGITAPLLSVISIILVLHTIEITQRNHAEQLSQITKEHNYNKFNDLCGFLEKSISKSWLSNDEDRKQQVIRELTRRTSGDVVFQSDENATPEEQRQYAEENAQRVLPFISDDIREIIVCLDYFCNFILDDKNHDIEFMKNIAEIRLDNHVRFIISLYIHLNNKKLNLLLSQKWKSFRPSIEELV</sequence>
<dbReference type="RefSeq" id="WP_262946060.1">
    <property type="nucleotide sequence ID" value="NZ_JAFNKI010000073.1"/>
</dbReference>
<organism evidence="2">
    <name type="scientific">Salmonella enterica</name>
    <name type="common">Salmonella choleraesuis</name>
    <dbReference type="NCBI Taxonomy" id="28901"/>
    <lineage>
        <taxon>Bacteria</taxon>
        <taxon>Pseudomonadati</taxon>
        <taxon>Pseudomonadota</taxon>
        <taxon>Gammaproteobacteria</taxon>
        <taxon>Enterobacterales</taxon>
        <taxon>Enterobacteriaceae</taxon>
        <taxon>Salmonella</taxon>
    </lineage>
</organism>
<reference evidence="2" key="1">
    <citation type="journal article" date="2018" name="Genome Biol.">
        <title>SKESA: strategic k-mer extension for scrupulous assemblies.</title>
        <authorList>
            <person name="Souvorov A."/>
            <person name="Agarwala R."/>
            <person name="Lipman D.J."/>
        </authorList>
    </citation>
    <scope>NUCLEOTIDE SEQUENCE</scope>
    <source>
        <strain evidence="2">MA.AU29 KAK-M2</strain>
    </source>
</reference>
<dbReference type="AlphaFoldDB" id="A0A744GUT3"/>
<comment type="caution">
    <text evidence="2">The sequence shown here is derived from an EMBL/GenBank/DDBJ whole genome shotgun (WGS) entry which is preliminary data.</text>
</comment>
<evidence type="ECO:0000256" key="1">
    <source>
        <dbReference type="SAM" id="Phobius"/>
    </source>
</evidence>
<protein>
    <recommendedName>
        <fullName evidence="3">DUF4760 domain-containing protein</fullName>
    </recommendedName>
</protein>
<accession>A0A744GUT3</accession>
<proteinExistence type="predicted"/>
<keyword evidence="1" id="KW-0472">Membrane</keyword>
<gene>
    <name evidence="2" type="ORF">G8O06_001518</name>
</gene>
<feature type="transmembrane region" description="Helical" evidence="1">
    <location>
        <begin position="7"/>
        <end position="28"/>
    </location>
</feature>
<keyword evidence="1" id="KW-0812">Transmembrane</keyword>
<evidence type="ECO:0008006" key="3">
    <source>
        <dbReference type="Google" id="ProtNLM"/>
    </source>
</evidence>
<reference evidence="2" key="2">
    <citation type="submission" date="2020-02" db="EMBL/GenBank/DDBJ databases">
        <authorList>
            <consortium name="NCBI Pathogen Detection Project"/>
        </authorList>
    </citation>
    <scope>NUCLEOTIDE SEQUENCE</scope>
    <source>
        <strain evidence="2">MA.AU29 KAK-M2</strain>
    </source>
</reference>
<evidence type="ECO:0000313" key="2">
    <source>
        <dbReference type="EMBL" id="HAF2588005.1"/>
    </source>
</evidence>
<feature type="transmembrane region" description="Helical" evidence="1">
    <location>
        <begin position="40"/>
        <end position="61"/>
    </location>
</feature>